<organism evidence="2 3">
    <name type="scientific">Dreissena polymorpha</name>
    <name type="common">Zebra mussel</name>
    <name type="synonym">Mytilus polymorpha</name>
    <dbReference type="NCBI Taxonomy" id="45954"/>
    <lineage>
        <taxon>Eukaryota</taxon>
        <taxon>Metazoa</taxon>
        <taxon>Spiralia</taxon>
        <taxon>Lophotrochozoa</taxon>
        <taxon>Mollusca</taxon>
        <taxon>Bivalvia</taxon>
        <taxon>Autobranchia</taxon>
        <taxon>Heteroconchia</taxon>
        <taxon>Euheterodonta</taxon>
        <taxon>Imparidentia</taxon>
        <taxon>Neoheterodontei</taxon>
        <taxon>Myida</taxon>
        <taxon>Dreissenoidea</taxon>
        <taxon>Dreissenidae</taxon>
        <taxon>Dreissena</taxon>
    </lineage>
</organism>
<proteinExistence type="predicted"/>
<reference evidence="2" key="1">
    <citation type="journal article" date="2019" name="bioRxiv">
        <title>The Genome of the Zebra Mussel, Dreissena polymorpha: A Resource for Invasive Species Research.</title>
        <authorList>
            <person name="McCartney M.A."/>
            <person name="Auch B."/>
            <person name="Kono T."/>
            <person name="Mallez S."/>
            <person name="Zhang Y."/>
            <person name="Obille A."/>
            <person name="Becker A."/>
            <person name="Abrahante J.E."/>
            <person name="Garbe J."/>
            <person name="Badalamenti J.P."/>
            <person name="Herman A."/>
            <person name="Mangelson H."/>
            <person name="Liachko I."/>
            <person name="Sullivan S."/>
            <person name="Sone E.D."/>
            <person name="Koren S."/>
            <person name="Silverstein K.A.T."/>
            <person name="Beckman K.B."/>
            <person name="Gohl D.M."/>
        </authorList>
    </citation>
    <scope>NUCLEOTIDE SEQUENCE</scope>
    <source>
        <strain evidence="2">Duluth1</strain>
        <tissue evidence="2">Whole animal</tissue>
    </source>
</reference>
<name>A0A9D4FKH7_DREPO</name>
<sequence>MCHERRPIQATPPQSRGKRLQEGGVHATHTRHRDSHIPTSGNTVCQKERCGGEFEAEAGDKCGPLLE</sequence>
<dbReference type="AlphaFoldDB" id="A0A9D4FKH7"/>
<evidence type="ECO:0000313" key="2">
    <source>
        <dbReference type="EMBL" id="KAH3800543.1"/>
    </source>
</evidence>
<reference evidence="2" key="2">
    <citation type="submission" date="2020-11" db="EMBL/GenBank/DDBJ databases">
        <authorList>
            <person name="McCartney M.A."/>
            <person name="Auch B."/>
            <person name="Kono T."/>
            <person name="Mallez S."/>
            <person name="Becker A."/>
            <person name="Gohl D.M."/>
            <person name="Silverstein K.A.T."/>
            <person name="Koren S."/>
            <person name="Bechman K.B."/>
            <person name="Herman A."/>
            <person name="Abrahante J.E."/>
            <person name="Garbe J."/>
        </authorList>
    </citation>
    <scope>NUCLEOTIDE SEQUENCE</scope>
    <source>
        <strain evidence="2">Duluth1</strain>
        <tissue evidence="2">Whole animal</tissue>
    </source>
</reference>
<dbReference type="EMBL" id="JAIWYP010000007">
    <property type="protein sequence ID" value="KAH3800543.1"/>
    <property type="molecule type" value="Genomic_DNA"/>
</dbReference>
<evidence type="ECO:0000313" key="3">
    <source>
        <dbReference type="Proteomes" id="UP000828390"/>
    </source>
</evidence>
<feature type="region of interest" description="Disordered" evidence="1">
    <location>
        <begin position="1"/>
        <end position="42"/>
    </location>
</feature>
<gene>
    <name evidence="2" type="ORF">DPMN_154176</name>
</gene>
<evidence type="ECO:0000256" key="1">
    <source>
        <dbReference type="SAM" id="MobiDB-lite"/>
    </source>
</evidence>
<protein>
    <submittedName>
        <fullName evidence="2">Uncharacterized protein</fullName>
    </submittedName>
</protein>
<keyword evidence="3" id="KW-1185">Reference proteome</keyword>
<accession>A0A9D4FKH7</accession>
<comment type="caution">
    <text evidence="2">The sequence shown here is derived from an EMBL/GenBank/DDBJ whole genome shotgun (WGS) entry which is preliminary data.</text>
</comment>
<dbReference type="Proteomes" id="UP000828390">
    <property type="component" value="Unassembled WGS sequence"/>
</dbReference>